<accession>A0ABR3Q4Y4</accession>
<dbReference type="Pfam" id="PF03009">
    <property type="entry name" value="GDPD"/>
    <property type="match status" value="1"/>
</dbReference>
<dbReference type="Proteomes" id="UP001565368">
    <property type="component" value="Unassembled WGS sequence"/>
</dbReference>
<dbReference type="SUPFAM" id="SSF51695">
    <property type="entry name" value="PLC-like phosphodiesterases"/>
    <property type="match status" value="1"/>
</dbReference>
<feature type="domain" description="GP-PDE" evidence="1">
    <location>
        <begin position="23"/>
        <end position="380"/>
    </location>
</feature>
<dbReference type="RefSeq" id="XP_069209372.1">
    <property type="nucleotide sequence ID" value="XM_069351954.1"/>
</dbReference>
<name>A0ABR3Q4Y4_9TREE</name>
<dbReference type="CDD" id="cd08566">
    <property type="entry name" value="GDPD_AtGDE_like"/>
    <property type="match status" value="1"/>
</dbReference>
<dbReference type="InterPro" id="IPR030395">
    <property type="entry name" value="GP_PDE_dom"/>
</dbReference>
<dbReference type="InterPro" id="IPR017946">
    <property type="entry name" value="PLC-like_Pdiesterase_TIM-brl"/>
</dbReference>
<organism evidence="2 3">
    <name type="scientific">Vanrija albida</name>
    <dbReference type="NCBI Taxonomy" id="181172"/>
    <lineage>
        <taxon>Eukaryota</taxon>
        <taxon>Fungi</taxon>
        <taxon>Dikarya</taxon>
        <taxon>Basidiomycota</taxon>
        <taxon>Agaricomycotina</taxon>
        <taxon>Tremellomycetes</taxon>
        <taxon>Trichosporonales</taxon>
        <taxon>Trichosporonaceae</taxon>
        <taxon>Vanrija</taxon>
    </lineage>
</organism>
<gene>
    <name evidence="2" type="ORF">Q8F55_003411</name>
</gene>
<reference evidence="2 3" key="1">
    <citation type="submission" date="2023-08" db="EMBL/GenBank/DDBJ databases">
        <title>Annotated Genome Sequence of Vanrija albida AlHP1.</title>
        <authorList>
            <person name="Herzog R."/>
        </authorList>
    </citation>
    <scope>NUCLEOTIDE SEQUENCE [LARGE SCALE GENOMIC DNA]</scope>
    <source>
        <strain evidence="2 3">AlHP1</strain>
    </source>
</reference>
<dbReference type="PROSITE" id="PS50007">
    <property type="entry name" value="PIPLC_X_DOMAIN"/>
    <property type="match status" value="1"/>
</dbReference>
<sequence length="380" mass="41731">MPAPTRLSVHDILDLFRNPQPGLLVSAHRGLRWDGVPENSTDAVLNAARAGLLCIEVDLRLTSDGTPILFHDRLLGRTTNIAEHLARKDIYSPYTGKGYAPPANSLPWSLVRQLKVKNEHGKITDEGILDFATFLDLIKAHGIDIIVFLDVKDKESMPIAYDVMKTRTNARGAPASDWCVWKPVIEFYPTPAELEAESWFQHALATSAPQYIPVFEPSSAGSMDVLAAAKAYATRPYTLALEVGLRAPDGPLRSLVDWARGAGIALGWFGTLGDIHPADGRGEVYDLAGFDLAAYQKPGAPLVFDEGIPPTSYDNLLAPGDAPDGKDWRYDLELFKSLGYTWVIADLTHRSASLFEAQSAFQQPTDRVWRDARIAQARGI</sequence>
<evidence type="ECO:0000259" key="1">
    <source>
        <dbReference type="PROSITE" id="PS51704"/>
    </source>
</evidence>
<dbReference type="PANTHER" id="PTHR46320">
    <property type="entry name" value="GLYCEROPHOSPHODIESTER PHOSPHODIESTERASE 1"/>
    <property type="match status" value="1"/>
</dbReference>
<comment type="caution">
    <text evidence="2">The sequence shown here is derived from an EMBL/GenBank/DDBJ whole genome shotgun (WGS) entry which is preliminary data.</text>
</comment>
<evidence type="ECO:0000313" key="2">
    <source>
        <dbReference type="EMBL" id="KAL1409428.1"/>
    </source>
</evidence>
<proteinExistence type="predicted"/>
<dbReference type="Gene3D" id="3.20.20.190">
    <property type="entry name" value="Phosphatidylinositol (PI) phosphodiesterase"/>
    <property type="match status" value="1"/>
</dbReference>
<protein>
    <recommendedName>
        <fullName evidence="1">GP-PDE domain-containing protein</fullName>
    </recommendedName>
</protein>
<dbReference type="GeneID" id="95984454"/>
<dbReference type="PROSITE" id="PS51704">
    <property type="entry name" value="GP_PDE"/>
    <property type="match status" value="1"/>
</dbReference>
<dbReference type="PANTHER" id="PTHR46320:SF1">
    <property type="entry name" value="GLYCEROPHOSPHODIESTER PHOSPHODIESTERASE 1"/>
    <property type="match status" value="1"/>
</dbReference>
<keyword evidence="3" id="KW-1185">Reference proteome</keyword>
<evidence type="ECO:0000313" key="3">
    <source>
        <dbReference type="Proteomes" id="UP001565368"/>
    </source>
</evidence>
<dbReference type="EMBL" id="JBBXJM010000003">
    <property type="protein sequence ID" value="KAL1409428.1"/>
    <property type="molecule type" value="Genomic_DNA"/>
</dbReference>